<dbReference type="AlphaFoldDB" id="A7A3A7"/>
<feature type="transmembrane region" description="Helical" evidence="1">
    <location>
        <begin position="32"/>
        <end position="49"/>
    </location>
</feature>
<dbReference type="HOGENOM" id="CLU_3096069_0_0_11"/>
<keyword evidence="1" id="KW-0812">Transmembrane</keyword>
<gene>
    <name evidence="2" type="ORF">BIFADO_00296</name>
</gene>
<organism evidence="2 3">
    <name type="scientific">Bifidobacterium adolescentis L2-32</name>
    <dbReference type="NCBI Taxonomy" id="411481"/>
    <lineage>
        <taxon>Bacteria</taxon>
        <taxon>Bacillati</taxon>
        <taxon>Actinomycetota</taxon>
        <taxon>Actinomycetes</taxon>
        <taxon>Bifidobacteriales</taxon>
        <taxon>Bifidobacteriaceae</taxon>
        <taxon>Bifidobacterium</taxon>
    </lineage>
</organism>
<dbReference type="Proteomes" id="UP000003773">
    <property type="component" value="Unassembled WGS sequence"/>
</dbReference>
<name>A7A3A7_BIFAD</name>
<comment type="caution">
    <text evidence="2">The sequence shown here is derived from an EMBL/GenBank/DDBJ whole genome shotgun (WGS) entry which is preliminary data.</text>
</comment>
<evidence type="ECO:0000256" key="1">
    <source>
        <dbReference type="SAM" id="Phobius"/>
    </source>
</evidence>
<dbReference type="EMBL" id="AAXD02000018">
    <property type="protein sequence ID" value="EDN83390.1"/>
    <property type="molecule type" value="Genomic_DNA"/>
</dbReference>
<accession>A7A3A7</accession>
<reference evidence="2 3" key="2">
    <citation type="submission" date="2007-05" db="EMBL/GenBank/DDBJ databases">
        <title>Draft genome sequence of Bifidobacterium adolescentis (L2-32).</title>
        <authorList>
            <person name="Sudarsanam P."/>
            <person name="Ley R."/>
            <person name="Guruge J."/>
            <person name="Turnbaugh P.J."/>
            <person name="Mahowald M."/>
            <person name="Liep D."/>
            <person name="Gordon J."/>
        </authorList>
    </citation>
    <scope>NUCLEOTIDE SEQUENCE [LARGE SCALE GENOMIC DNA]</scope>
    <source>
        <strain evidence="2 3">L2-32</strain>
    </source>
</reference>
<evidence type="ECO:0000313" key="2">
    <source>
        <dbReference type="EMBL" id="EDN83390.1"/>
    </source>
</evidence>
<reference evidence="2 3" key="1">
    <citation type="submission" date="2007-04" db="EMBL/GenBank/DDBJ databases">
        <authorList>
            <person name="Fulton L."/>
            <person name="Clifton S."/>
            <person name="Fulton B."/>
            <person name="Xu J."/>
            <person name="Minx P."/>
            <person name="Pepin K.H."/>
            <person name="Johnson M."/>
            <person name="Thiruvilangam P."/>
            <person name="Bhonagiri V."/>
            <person name="Nash W.E."/>
            <person name="Mardis E.R."/>
            <person name="Wilson R.K."/>
        </authorList>
    </citation>
    <scope>NUCLEOTIDE SEQUENCE [LARGE SCALE GENOMIC DNA]</scope>
    <source>
        <strain evidence="2 3">L2-32</strain>
    </source>
</reference>
<keyword evidence="1" id="KW-0472">Membrane</keyword>
<keyword evidence="1" id="KW-1133">Transmembrane helix</keyword>
<proteinExistence type="predicted"/>
<sequence length="51" mass="6197">MRTNVRYIRVYHYRRLRHAGCMRMVRPRIARGLFAIHFGTHIAISLVFLRL</sequence>
<evidence type="ECO:0000313" key="3">
    <source>
        <dbReference type="Proteomes" id="UP000003773"/>
    </source>
</evidence>
<protein>
    <submittedName>
        <fullName evidence="2">Uncharacterized protein</fullName>
    </submittedName>
</protein>